<dbReference type="AlphaFoldDB" id="A0A840EN33"/>
<evidence type="ECO:0000256" key="4">
    <source>
        <dbReference type="ARBA" id="ARBA00023125"/>
    </source>
</evidence>
<evidence type="ECO:0000256" key="6">
    <source>
        <dbReference type="RuleBase" id="RU000716"/>
    </source>
</evidence>
<name>A0A840EN33_9FLAO</name>
<dbReference type="Pfam" id="PF04542">
    <property type="entry name" value="Sigma70_r2"/>
    <property type="match status" value="1"/>
</dbReference>
<dbReference type="Gene3D" id="1.10.10.10">
    <property type="entry name" value="Winged helix-like DNA-binding domain superfamily/Winged helix DNA-binding domain"/>
    <property type="match status" value="1"/>
</dbReference>
<evidence type="ECO:0000259" key="8">
    <source>
        <dbReference type="Pfam" id="PF08281"/>
    </source>
</evidence>
<dbReference type="InterPro" id="IPR000838">
    <property type="entry name" value="RNA_pol_sigma70_ECF_CS"/>
</dbReference>
<feature type="domain" description="RNA polymerase sigma-70 region 2" evidence="7">
    <location>
        <begin position="29"/>
        <end position="94"/>
    </location>
</feature>
<accession>A0A840EN33</accession>
<dbReference type="InterPro" id="IPR013249">
    <property type="entry name" value="RNA_pol_sigma70_r4_t2"/>
</dbReference>
<sequence>MGVSKYSYNDDRLLVSRLKEGNEKAFRKLYDKYSGGIYGFALKLVKSTDFAEEITQEVFLKVWNGRESLDIALNFKSYIYTIAKNLALNILNKAAYDIDFRNQLLYTKDTVVTSTGDYILLNEYEAVKNKAIASLSEGRRTVFLMSREQGLSYEEIANELGVSVNTVKTQMKAALKHLREYLSKYGDLEI</sequence>
<dbReference type="InterPro" id="IPR007627">
    <property type="entry name" value="RNA_pol_sigma70_r2"/>
</dbReference>
<keyword evidence="5 6" id="KW-0804">Transcription</keyword>
<dbReference type="PANTHER" id="PTHR43133:SF46">
    <property type="entry name" value="RNA POLYMERASE SIGMA-70 FACTOR ECF SUBFAMILY"/>
    <property type="match status" value="1"/>
</dbReference>
<keyword evidence="2 6" id="KW-0805">Transcription regulation</keyword>
<dbReference type="GO" id="GO:0016987">
    <property type="term" value="F:sigma factor activity"/>
    <property type="evidence" value="ECO:0007669"/>
    <property type="project" value="UniProtKB-KW"/>
</dbReference>
<dbReference type="InterPro" id="IPR036388">
    <property type="entry name" value="WH-like_DNA-bd_sf"/>
</dbReference>
<proteinExistence type="inferred from homology"/>
<dbReference type="Pfam" id="PF08281">
    <property type="entry name" value="Sigma70_r4_2"/>
    <property type="match status" value="1"/>
</dbReference>
<keyword evidence="4 6" id="KW-0238">DNA-binding</keyword>
<dbReference type="InterPro" id="IPR014327">
    <property type="entry name" value="RNA_pol_sigma70_bacteroid"/>
</dbReference>
<dbReference type="PANTHER" id="PTHR43133">
    <property type="entry name" value="RNA POLYMERASE ECF-TYPE SIGMA FACTO"/>
    <property type="match status" value="1"/>
</dbReference>
<protein>
    <recommendedName>
        <fullName evidence="6">RNA polymerase sigma factor</fullName>
    </recommendedName>
</protein>
<feature type="domain" description="RNA polymerase sigma factor 70 region 4 type 2" evidence="8">
    <location>
        <begin position="130"/>
        <end position="178"/>
    </location>
</feature>
<reference evidence="9 10" key="1">
    <citation type="submission" date="2020-08" db="EMBL/GenBank/DDBJ databases">
        <title>Genomic Encyclopedia of Type Strains, Phase IV (KMG-IV): sequencing the most valuable type-strain genomes for metagenomic binning, comparative biology and taxonomic classification.</title>
        <authorList>
            <person name="Goeker M."/>
        </authorList>
    </citation>
    <scope>NUCLEOTIDE SEQUENCE [LARGE SCALE GENOMIC DNA]</scope>
    <source>
        <strain evidence="9 10">DSM 29568</strain>
    </source>
</reference>
<dbReference type="EMBL" id="JACIFO010000002">
    <property type="protein sequence ID" value="MBB4118481.1"/>
    <property type="molecule type" value="Genomic_DNA"/>
</dbReference>
<dbReference type="Gene3D" id="1.10.1740.10">
    <property type="match status" value="1"/>
</dbReference>
<comment type="similarity">
    <text evidence="1 6">Belongs to the sigma-70 factor family. ECF subfamily.</text>
</comment>
<dbReference type="RefSeq" id="WP_183476600.1">
    <property type="nucleotide sequence ID" value="NZ_JACIFO010000002.1"/>
</dbReference>
<gene>
    <name evidence="9" type="ORF">GGR32_000755</name>
</gene>
<comment type="caution">
    <text evidence="9">The sequence shown here is derived from an EMBL/GenBank/DDBJ whole genome shotgun (WGS) entry which is preliminary data.</text>
</comment>
<dbReference type="GO" id="GO:0003677">
    <property type="term" value="F:DNA binding"/>
    <property type="evidence" value="ECO:0007669"/>
    <property type="project" value="UniProtKB-KW"/>
</dbReference>
<dbReference type="PROSITE" id="PS01063">
    <property type="entry name" value="SIGMA70_ECF"/>
    <property type="match status" value="1"/>
</dbReference>
<dbReference type="InterPro" id="IPR013324">
    <property type="entry name" value="RNA_pol_sigma_r3/r4-like"/>
</dbReference>
<dbReference type="InterPro" id="IPR039425">
    <property type="entry name" value="RNA_pol_sigma-70-like"/>
</dbReference>
<evidence type="ECO:0000313" key="10">
    <source>
        <dbReference type="Proteomes" id="UP000553034"/>
    </source>
</evidence>
<dbReference type="NCBIfam" id="TIGR02937">
    <property type="entry name" value="sigma70-ECF"/>
    <property type="match status" value="1"/>
</dbReference>
<keyword evidence="3 6" id="KW-0731">Sigma factor</keyword>
<dbReference type="InterPro" id="IPR014284">
    <property type="entry name" value="RNA_pol_sigma-70_dom"/>
</dbReference>
<evidence type="ECO:0000259" key="7">
    <source>
        <dbReference type="Pfam" id="PF04542"/>
    </source>
</evidence>
<dbReference type="GO" id="GO:0006352">
    <property type="term" value="P:DNA-templated transcription initiation"/>
    <property type="evidence" value="ECO:0007669"/>
    <property type="project" value="InterPro"/>
</dbReference>
<evidence type="ECO:0000313" key="9">
    <source>
        <dbReference type="EMBL" id="MBB4118481.1"/>
    </source>
</evidence>
<evidence type="ECO:0000256" key="5">
    <source>
        <dbReference type="ARBA" id="ARBA00023163"/>
    </source>
</evidence>
<organism evidence="9 10">
    <name type="scientific">Mesonia hippocampi</name>
    <dbReference type="NCBI Taxonomy" id="1628250"/>
    <lineage>
        <taxon>Bacteria</taxon>
        <taxon>Pseudomonadati</taxon>
        <taxon>Bacteroidota</taxon>
        <taxon>Flavobacteriia</taxon>
        <taxon>Flavobacteriales</taxon>
        <taxon>Flavobacteriaceae</taxon>
        <taxon>Mesonia</taxon>
    </lineage>
</organism>
<dbReference type="NCBIfam" id="TIGR02985">
    <property type="entry name" value="Sig70_bacteroi1"/>
    <property type="match status" value="1"/>
</dbReference>
<keyword evidence="10" id="KW-1185">Reference proteome</keyword>
<dbReference type="InterPro" id="IPR013325">
    <property type="entry name" value="RNA_pol_sigma_r2"/>
</dbReference>
<evidence type="ECO:0000256" key="3">
    <source>
        <dbReference type="ARBA" id="ARBA00023082"/>
    </source>
</evidence>
<dbReference type="SUPFAM" id="SSF88659">
    <property type="entry name" value="Sigma3 and sigma4 domains of RNA polymerase sigma factors"/>
    <property type="match status" value="1"/>
</dbReference>
<evidence type="ECO:0000256" key="1">
    <source>
        <dbReference type="ARBA" id="ARBA00010641"/>
    </source>
</evidence>
<dbReference type="SUPFAM" id="SSF88946">
    <property type="entry name" value="Sigma2 domain of RNA polymerase sigma factors"/>
    <property type="match status" value="1"/>
</dbReference>
<dbReference type="CDD" id="cd06171">
    <property type="entry name" value="Sigma70_r4"/>
    <property type="match status" value="1"/>
</dbReference>
<evidence type="ECO:0000256" key="2">
    <source>
        <dbReference type="ARBA" id="ARBA00023015"/>
    </source>
</evidence>
<dbReference type="Proteomes" id="UP000553034">
    <property type="component" value="Unassembled WGS sequence"/>
</dbReference>